<evidence type="ECO:0000256" key="12">
    <source>
        <dbReference type="SAM" id="Coils"/>
    </source>
</evidence>
<reference evidence="15 16" key="1">
    <citation type="submission" date="2015-12" db="EMBL/GenBank/DDBJ databases">
        <title>Dictyostelia acquired genes for synthesis and detection of signals that induce cell-type specialization by lateral gene transfer from prokaryotes.</title>
        <authorList>
            <person name="Gloeckner G."/>
            <person name="Schaap P."/>
        </authorList>
    </citation>
    <scope>NUCLEOTIDE SEQUENCE [LARGE SCALE GENOMIC DNA]</scope>
    <source>
        <strain evidence="15 16">TK</strain>
    </source>
</reference>
<organism evidence="15 16">
    <name type="scientific">Tieghemostelium lacteum</name>
    <name type="common">Slime mold</name>
    <name type="synonym">Dictyostelium lacteum</name>
    <dbReference type="NCBI Taxonomy" id="361077"/>
    <lineage>
        <taxon>Eukaryota</taxon>
        <taxon>Amoebozoa</taxon>
        <taxon>Evosea</taxon>
        <taxon>Eumycetozoa</taxon>
        <taxon>Dictyostelia</taxon>
        <taxon>Dictyosteliales</taxon>
        <taxon>Raperosteliaceae</taxon>
        <taxon>Tieghemostelium</taxon>
    </lineage>
</organism>
<evidence type="ECO:0000256" key="8">
    <source>
        <dbReference type="ARBA" id="ARBA00023067"/>
    </source>
</evidence>
<dbReference type="SMART" id="SM00968">
    <property type="entry name" value="SMC_hinge"/>
    <property type="match status" value="1"/>
</dbReference>
<dbReference type="CDD" id="cd03273">
    <property type="entry name" value="ABC_SMC2_euk"/>
    <property type="match status" value="1"/>
</dbReference>
<keyword evidence="10" id="KW-0131">Cell cycle</keyword>
<evidence type="ECO:0000256" key="3">
    <source>
        <dbReference type="ARBA" id="ARBA00022618"/>
    </source>
</evidence>
<feature type="coiled-coil region" evidence="12">
    <location>
        <begin position="982"/>
        <end position="1026"/>
    </location>
</feature>
<feature type="compositionally biased region" description="Polar residues" evidence="13">
    <location>
        <begin position="656"/>
        <end position="669"/>
    </location>
</feature>
<dbReference type="InterPro" id="IPR036277">
    <property type="entry name" value="SMC_hinge_sf"/>
</dbReference>
<dbReference type="InterPro" id="IPR003395">
    <property type="entry name" value="RecF/RecN/SMC_N"/>
</dbReference>
<dbReference type="STRING" id="361077.A0A151Z712"/>
<dbReference type="Gene3D" id="3.40.50.300">
    <property type="entry name" value="P-loop containing nucleotide triphosphate hydrolases"/>
    <property type="match status" value="2"/>
</dbReference>
<dbReference type="AlphaFoldDB" id="A0A151Z712"/>
<feature type="domain" description="SMC hinge" evidence="14">
    <location>
        <begin position="517"/>
        <end position="637"/>
    </location>
</feature>
<dbReference type="SUPFAM" id="SSF52540">
    <property type="entry name" value="P-loop containing nucleoside triphosphate hydrolases"/>
    <property type="match status" value="1"/>
</dbReference>
<name>A0A151Z712_TIELA</name>
<evidence type="ECO:0000256" key="1">
    <source>
        <dbReference type="ARBA" id="ARBA00004123"/>
    </source>
</evidence>
<feature type="coiled-coil region" evidence="12">
    <location>
        <begin position="742"/>
        <end position="890"/>
    </location>
</feature>
<keyword evidence="16" id="KW-1185">Reference proteome</keyword>
<evidence type="ECO:0000313" key="16">
    <source>
        <dbReference type="Proteomes" id="UP000076078"/>
    </source>
</evidence>
<dbReference type="GO" id="GO:0051301">
    <property type="term" value="P:cell division"/>
    <property type="evidence" value="ECO:0007669"/>
    <property type="project" value="UniProtKB-KW"/>
</dbReference>
<comment type="caution">
    <text evidence="15">The sequence shown here is derived from an EMBL/GenBank/DDBJ whole genome shotgun (WGS) entry which is preliminary data.</text>
</comment>
<dbReference type="FunCoup" id="A0A151Z712">
    <property type="interactions" value="676"/>
</dbReference>
<dbReference type="InterPro" id="IPR027120">
    <property type="entry name" value="Smc2_ABC"/>
</dbReference>
<keyword evidence="3" id="KW-0132">Cell division</keyword>
<evidence type="ECO:0000256" key="6">
    <source>
        <dbReference type="ARBA" id="ARBA00022840"/>
    </source>
</evidence>
<dbReference type="PIRSF" id="PIRSF005719">
    <property type="entry name" value="SMC"/>
    <property type="match status" value="1"/>
</dbReference>
<evidence type="ECO:0000256" key="10">
    <source>
        <dbReference type="ARBA" id="ARBA00023306"/>
    </source>
</evidence>
<dbReference type="Gene3D" id="1.20.1060.20">
    <property type="match status" value="1"/>
</dbReference>
<dbReference type="GO" id="GO:0005524">
    <property type="term" value="F:ATP binding"/>
    <property type="evidence" value="ECO:0007669"/>
    <property type="project" value="UniProtKB-KW"/>
</dbReference>
<keyword evidence="8" id="KW-0226">DNA condensation</keyword>
<dbReference type="Pfam" id="PF06470">
    <property type="entry name" value="SMC_hinge"/>
    <property type="match status" value="1"/>
</dbReference>
<accession>A0A151Z712</accession>
<dbReference type="SUPFAM" id="SSF75553">
    <property type="entry name" value="Smc hinge domain"/>
    <property type="match status" value="1"/>
</dbReference>
<dbReference type="InParanoid" id="A0A151Z712"/>
<dbReference type="GO" id="GO:0016887">
    <property type="term" value="F:ATP hydrolysis activity"/>
    <property type="evidence" value="ECO:0007669"/>
    <property type="project" value="InterPro"/>
</dbReference>
<dbReference type="EMBL" id="LODT01000039">
    <property type="protein sequence ID" value="KYQ89750.1"/>
    <property type="molecule type" value="Genomic_DNA"/>
</dbReference>
<keyword evidence="5" id="KW-0498">Mitosis</keyword>
<protein>
    <recommendedName>
        <fullName evidence="11">Structural maintenance of chromosomes protein</fullName>
    </recommendedName>
</protein>
<dbReference type="GO" id="GO:0005634">
    <property type="term" value="C:nucleus"/>
    <property type="evidence" value="ECO:0007669"/>
    <property type="project" value="UniProtKB-SubCell"/>
</dbReference>
<dbReference type="Pfam" id="PF02463">
    <property type="entry name" value="SMC_N"/>
    <property type="match status" value="1"/>
</dbReference>
<dbReference type="PANTHER" id="PTHR43977">
    <property type="entry name" value="STRUCTURAL MAINTENANCE OF CHROMOSOMES PROTEIN 3"/>
    <property type="match status" value="1"/>
</dbReference>
<dbReference type="GO" id="GO:0030261">
    <property type="term" value="P:chromosome condensation"/>
    <property type="evidence" value="ECO:0007669"/>
    <property type="project" value="UniProtKB-KW"/>
</dbReference>
<evidence type="ECO:0000256" key="11">
    <source>
        <dbReference type="PIRNR" id="PIRNR005719"/>
    </source>
</evidence>
<feature type="coiled-coil region" evidence="12">
    <location>
        <begin position="239"/>
        <end position="468"/>
    </location>
</feature>
<dbReference type="InterPro" id="IPR010935">
    <property type="entry name" value="SMC_hinge"/>
</dbReference>
<keyword evidence="7 12" id="KW-0175">Coiled coil</keyword>
<dbReference type="Gene3D" id="3.30.70.1620">
    <property type="match status" value="1"/>
</dbReference>
<evidence type="ECO:0000256" key="4">
    <source>
        <dbReference type="ARBA" id="ARBA00022741"/>
    </source>
</evidence>
<evidence type="ECO:0000256" key="5">
    <source>
        <dbReference type="ARBA" id="ARBA00022776"/>
    </source>
</evidence>
<comment type="similarity">
    <text evidence="2">Belongs to the SMC family. SMC2 subfamily.</text>
</comment>
<keyword evidence="6" id="KW-0067">ATP-binding</keyword>
<evidence type="ECO:0000256" key="13">
    <source>
        <dbReference type="SAM" id="MobiDB-lite"/>
    </source>
</evidence>
<dbReference type="InterPro" id="IPR024704">
    <property type="entry name" value="SMC"/>
</dbReference>
<gene>
    <name evidence="15" type="ORF">DLAC_09718</name>
</gene>
<dbReference type="Proteomes" id="UP000076078">
    <property type="component" value="Unassembled WGS sequence"/>
</dbReference>
<keyword evidence="9 11" id="KW-0539">Nucleus</keyword>
<comment type="subcellular location">
    <subcellularLocation>
        <location evidence="1 11">Nucleus</location>
    </subcellularLocation>
</comment>
<feature type="region of interest" description="Disordered" evidence="13">
    <location>
        <begin position="649"/>
        <end position="669"/>
    </location>
</feature>
<dbReference type="FunFam" id="3.40.50.300:FF:000278">
    <property type="entry name" value="Structural maintenance of chromosomes 2"/>
    <property type="match status" value="1"/>
</dbReference>
<dbReference type="OMA" id="THNKIAM"/>
<dbReference type="InterPro" id="IPR027417">
    <property type="entry name" value="P-loop_NTPase"/>
</dbReference>
<sequence>MYIEDIIIDGFKSYANRTVVESLDPTFNAITGLNGSGKSNILEAICFVLGISNLSQVRVSNLVELVYKQGQAGVSKASVTITFNNSYKEGSPVGYEQYDKITVTRQVAIGGRNKYLINGHNAQLNRVQNLFHSVQLNINNPHFLIMQGRITKVLNMKPPEILAMIEEAAGTRMFEMKKIAALNTIEKKQKKVDEIKKILEEEITPTLETLRKERSDYMTWTNSLNQCERLNRFTIAYDLVKNEESVKNASTQLAQLNKELEESHQAKADAEKELQKLKAQIKKLMEKKDLNNQLSKMEKQEEELSLELVKHQSSFKHQKELLDKESSMVKNLLLNKEEIDQSIKEKTKSKEILEKKIENIVQENNQLNQELKSMQKKFLDMQAGITDGDTENGSFTEQMMEYKREVVNAQSELKQAEIRIKHINNELQAKKKLVNQEASDHKKMQSEFTVVEKELKKLQQQMDQLKFDPSRDQELLKKKKELDPVVGQLREEVGIMSAKLSGAEFIYTDPSKDFDKSKVRGVVANLITLRDPNTLTALEICAGGKLYNVVIEDEATGKALLAKGNLQKRFTFLPLNRIDGRTIESSKVKQAEKLVGKENIQPAISLVEYDKSLENAMNFVFGTTFIAKDKSHAQKVAFDPNVKTKTISLEGDEYNPSGSLTGGSTSNRDSLLSRIQKLNESNSKLKKMHSELEKVNLELANSKSSSDQYKKLHHELELKQHEFRLINDRLKLNPQHQLLENIKEMEQSIQNDTELIRKSKEKEKEFSEKTRKLEEQANNFQSNRDKFLKNMEKKLAQTKEEVAKSNKIVQQESQGIMQIQMELEQLEIELKQIQKQIDKGNDGLVSKLQKELKEQESLMEETRERYQELKDSLEEKRQAIQSQNQAFSEMTTKQEDLQKQMIDLDVTIKQLDHKKTRFHKDQEDISKQIESDLKKYQWIKTERHQFGKEHGDYDFKNQNPQKVRKQLIELTNEIERLSKTINKKVMTMYEKAEQEYQELMSKKEIVENDKLKIENVIAELDEKKNESLKQTWVKVNQDFGSIFSTLLPGTSAKLEPPEGKTVLDGLEVRVAFGDHWKESLTELSGGQKSLLALSLILSLLLFKPAPMYILDEIDAALDLSHTQNIGMMLKKHFTTSQFIVVSLKEGMFNNANVLFETKFVDGVSKVTRRALKDTRKQQASKSTK</sequence>
<evidence type="ECO:0000256" key="2">
    <source>
        <dbReference type="ARBA" id="ARBA00005231"/>
    </source>
</evidence>
<evidence type="ECO:0000313" key="15">
    <source>
        <dbReference type="EMBL" id="KYQ89750.1"/>
    </source>
</evidence>
<evidence type="ECO:0000256" key="9">
    <source>
        <dbReference type="ARBA" id="ARBA00023242"/>
    </source>
</evidence>
<evidence type="ECO:0000259" key="14">
    <source>
        <dbReference type="SMART" id="SM00968"/>
    </source>
</evidence>
<dbReference type="FunFam" id="3.40.50.300:FF:000385">
    <property type="entry name" value="Structural maintenance of chromosomes 2"/>
    <property type="match status" value="1"/>
</dbReference>
<keyword evidence="4" id="KW-0547">Nucleotide-binding</keyword>
<dbReference type="GO" id="GO:0005694">
    <property type="term" value="C:chromosome"/>
    <property type="evidence" value="ECO:0007669"/>
    <property type="project" value="InterPro"/>
</dbReference>
<dbReference type="OrthoDB" id="10255539at2759"/>
<evidence type="ECO:0000256" key="7">
    <source>
        <dbReference type="ARBA" id="ARBA00023054"/>
    </source>
</evidence>
<proteinExistence type="inferred from homology"/>